<keyword evidence="2 6" id="KW-0808">Transferase</keyword>
<keyword evidence="7" id="KW-0012">Acyltransferase</keyword>
<proteinExistence type="inferred from homology"/>
<protein>
    <recommendedName>
        <fullName evidence="6">Acyl-homoserine-lactone synthase</fullName>
        <ecNumber evidence="6">2.3.1.184</ecNumber>
    </recommendedName>
    <alternativeName>
        <fullName evidence="6">Autoinducer synthesis protein</fullName>
    </alternativeName>
</protein>
<dbReference type="InterPro" id="IPR016181">
    <property type="entry name" value="Acyl_CoA_acyltransferase"/>
</dbReference>
<dbReference type="SUPFAM" id="SSF55729">
    <property type="entry name" value="Acyl-CoA N-acyltransferases (Nat)"/>
    <property type="match status" value="1"/>
</dbReference>
<dbReference type="GO" id="GO:0061579">
    <property type="term" value="F:N-acyl homoserine lactone synthase activity"/>
    <property type="evidence" value="ECO:0007669"/>
    <property type="project" value="UniProtKB-UniRule"/>
</dbReference>
<evidence type="ECO:0000256" key="6">
    <source>
        <dbReference type="RuleBase" id="RU361135"/>
    </source>
</evidence>
<keyword evidence="3 6" id="KW-0949">S-adenosyl-L-methionine</keyword>
<dbReference type="Proteomes" id="UP000048949">
    <property type="component" value="Unassembled WGS sequence"/>
</dbReference>
<evidence type="ECO:0000256" key="5">
    <source>
        <dbReference type="PROSITE-ProRule" id="PRU00533"/>
    </source>
</evidence>
<dbReference type="AlphaFoldDB" id="A0A0U1NM83"/>
<sequence>MLRYIYADQLDQFPRLAHTMFRDRAVQFKDRLGWEVSVDYNGHERDEYDDMCPLYVIWELPDGTHGGSMRFLPTTGRTMVHDYFAHLTGGVHIESPLIWECTRFCISPRADDMRSCAAALVLGAGEVMRRFSLRHYIGVFDPRMARIYRLYGVSPDIIGQAGSGAGEICVGLWQMQDGAWAKTYARLGIEAATSDQWFKASLQTLNAKTPAQAETATGSDWCADIVSRHEHTQHPVF</sequence>
<evidence type="ECO:0000256" key="4">
    <source>
        <dbReference type="ARBA" id="ARBA00022929"/>
    </source>
</evidence>
<gene>
    <name evidence="7" type="primary">bjaI</name>
    <name evidence="7" type="ORF">NIG5292_01891</name>
</gene>
<evidence type="ECO:0000313" key="7">
    <source>
        <dbReference type="EMBL" id="CRK75836.1"/>
    </source>
</evidence>
<keyword evidence="8" id="KW-1185">Reference proteome</keyword>
<dbReference type="EMBL" id="CVQV01000009">
    <property type="protein sequence ID" value="CRK75836.1"/>
    <property type="molecule type" value="Genomic_DNA"/>
</dbReference>
<dbReference type="GO" id="GO:0007165">
    <property type="term" value="P:signal transduction"/>
    <property type="evidence" value="ECO:0007669"/>
    <property type="project" value="TreeGrafter"/>
</dbReference>
<dbReference type="Gene3D" id="3.40.630.30">
    <property type="match status" value="1"/>
</dbReference>
<dbReference type="PROSITE" id="PS51187">
    <property type="entry name" value="AUTOINDUCER_SYNTH_2"/>
    <property type="match status" value="1"/>
</dbReference>
<dbReference type="PANTHER" id="PTHR39322">
    <property type="entry name" value="ACYL-HOMOSERINE-LACTONE SYNTHASE"/>
    <property type="match status" value="1"/>
</dbReference>
<evidence type="ECO:0000313" key="8">
    <source>
        <dbReference type="Proteomes" id="UP000048949"/>
    </source>
</evidence>
<evidence type="ECO:0000256" key="1">
    <source>
        <dbReference type="ARBA" id="ARBA00022654"/>
    </source>
</evidence>
<dbReference type="GO" id="GO:0009372">
    <property type="term" value="P:quorum sensing"/>
    <property type="evidence" value="ECO:0007669"/>
    <property type="project" value="UniProtKB-UniRule"/>
</dbReference>
<dbReference type="OrthoDB" id="6169313at2"/>
<comment type="similarity">
    <text evidence="5 6">Belongs to the autoinducer synthase family.</text>
</comment>
<evidence type="ECO:0000256" key="2">
    <source>
        <dbReference type="ARBA" id="ARBA00022679"/>
    </source>
</evidence>
<organism evidence="7 8">
    <name type="scientific">Nereida ignava</name>
    <dbReference type="NCBI Taxonomy" id="282199"/>
    <lineage>
        <taxon>Bacteria</taxon>
        <taxon>Pseudomonadati</taxon>
        <taxon>Pseudomonadota</taxon>
        <taxon>Alphaproteobacteria</taxon>
        <taxon>Rhodobacterales</taxon>
        <taxon>Roseobacteraceae</taxon>
        <taxon>Nereida</taxon>
    </lineage>
</organism>
<keyword evidence="4 5" id="KW-0071">Autoinducer synthesis</keyword>
<dbReference type="Pfam" id="PF00765">
    <property type="entry name" value="Autoind_synth"/>
    <property type="match status" value="1"/>
</dbReference>
<dbReference type="EC" id="2.3.1.184" evidence="6"/>
<keyword evidence="1 5" id="KW-0673">Quorum sensing</keyword>
<evidence type="ECO:0000256" key="3">
    <source>
        <dbReference type="ARBA" id="ARBA00022691"/>
    </source>
</evidence>
<dbReference type="PRINTS" id="PR01549">
    <property type="entry name" value="AUTOINDCRSYN"/>
</dbReference>
<accession>A0A0U1NM83</accession>
<dbReference type="InterPro" id="IPR001690">
    <property type="entry name" value="Autoind_synthase"/>
</dbReference>
<dbReference type="RefSeq" id="WP_074842074.1">
    <property type="nucleotide sequence ID" value="NZ_CBFHGK010000004.1"/>
</dbReference>
<reference evidence="7 8" key="1">
    <citation type="submission" date="2015-04" db="EMBL/GenBank/DDBJ databases">
        <authorList>
            <person name="Syromyatnikov M.Y."/>
            <person name="Popov V.N."/>
        </authorList>
    </citation>
    <scope>NUCLEOTIDE SEQUENCE [LARGE SCALE GENOMIC DNA]</scope>
    <source>
        <strain evidence="7 8">CECT 5292</strain>
    </source>
</reference>
<dbReference type="PANTHER" id="PTHR39322:SF1">
    <property type="entry name" value="ISOVALERYL-HOMOSERINE LACTONE SYNTHASE"/>
    <property type="match status" value="1"/>
</dbReference>
<dbReference type="STRING" id="282199.GCA_001049735_01890"/>
<name>A0A0U1NM83_9RHOB</name>
<comment type="catalytic activity">
    <reaction evidence="6">
        <text>a fatty acyl-[ACP] + S-adenosyl-L-methionine = an N-acyl-L-homoserine lactone + S-methyl-5'-thioadenosine + holo-[ACP] + H(+)</text>
        <dbReference type="Rhea" id="RHEA:10096"/>
        <dbReference type="Rhea" id="RHEA-COMP:9685"/>
        <dbReference type="Rhea" id="RHEA-COMP:14125"/>
        <dbReference type="ChEBI" id="CHEBI:15378"/>
        <dbReference type="ChEBI" id="CHEBI:17509"/>
        <dbReference type="ChEBI" id="CHEBI:55474"/>
        <dbReference type="ChEBI" id="CHEBI:59789"/>
        <dbReference type="ChEBI" id="CHEBI:64479"/>
        <dbReference type="ChEBI" id="CHEBI:138651"/>
        <dbReference type="EC" id="2.3.1.184"/>
    </reaction>
</comment>